<dbReference type="PANTHER" id="PTHR32309:SF13">
    <property type="entry name" value="FERRIC ENTEROBACTIN TRANSPORT PROTEIN FEPE"/>
    <property type="match status" value="1"/>
</dbReference>
<dbReference type="InterPro" id="IPR050445">
    <property type="entry name" value="Bact_polysacc_biosynth/exp"/>
</dbReference>
<accession>A0A517P412</accession>
<dbReference type="RefSeq" id="WP_145356746.1">
    <property type="nucleotide sequence ID" value="NZ_CP036265.1"/>
</dbReference>
<dbReference type="Proteomes" id="UP000318741">
    <property type="component" value="Chromosome"/>
</dbReference>
<feature type="coiled-coil region" evidence="1">
    <location>
        <begin position="387"/>
        <end position="431"/>
    </location>
</feature>
<evidence type="ECO:0000256" key="3">
    <source>
        <dbReference type="SAM" id="Phobius"/>
    </source>
</evidence>
<evidence type="ECO:0000313" key="5">
    <source>
        <dbReference type="Proteomes" id="UP000318741"/>
    </source>
</evidence>
<keyword evidence="3" id="KW-0472">Membrane</keyword>
<protein>
    <recommendedName>
        <fullName evidence="6">Chain length determinant protein</fullName>
    </recommendedName>
</protein>
<evidence type="ECO:0000256" key="2">
    <source>
        <dbReference type="SAM" id="MobiDB-lite"/>
    </source>
</evidence>
<dbReference type="KEGG" id="acaf:CA12_02000"/>
<feature type="transmembrane region" description="Helical" evidence="3">
    <location>
        <begin position="468"/>
        <end position="490"/>
    </location>
</feature>
<feature type="transmembrane region" description="Helical" evidence="3">
    <location>
        <begin position="31"/>
        <end position="49"/>
    </location>
</feature>
<keyword evidence="3" id="KW-1133">Transmembrane helix</keyword>
<dbReference type="GO" id="GO:0005886">
    <property type="term" value="C:plasma membrane"/>
    <property type="evidence" value="ECO:0007669"/>
    <property type="project" value="TreeGrafter"/>
</dbReference>
<organism evidence="4 5">
    <name type="scientific">Alienimonas californiensis</name>
    <dbReference type="NCBI Taxonomy" id="2527989"/>
    <lineage>
        <taxon>Bacteria</taxon>
        <taxon>Pseudomonadati</taxon>
        <taxon>Planctomycetota</taxon>
        <taxon>Planctomycetia</taxon>
        <taxon>Planctomycetales</taxon>
        <taxon>Planctomycetaceae</taxon>
        <taxon>Alienimonas</taxon>
    </lineage>
</organism>
<keyword evidence="3" id="KW-0812">Transmembrane</keyword>
<dbReference type="EMBL" id="CP036265">
    <property type="protein sequence ID" value="QDT14132.1"/>
    <property type="molecule type" value="Genomic_DNA"/>
</dbReference>
<dbReference type="AlphaFoldDB" id="A0A517P412"/>
<keyword evidence="1" id="KW-0175">Coiled coil</keyword>
<evidence type="ECO:0008006" key="6">
    <source>
        <dbReference type="Google" id="ProtNLM"/>
    </source>
</evidence>
<evidence type="ECO:0000313" key="4">
    <source>
        <dbReference type="EMBL" id="QDT14132.1"/>
    </source>
</evidence>
<sequence>MQIPPPDAGTFDPTAPLRLAGTAVRRAWPRMLAFFVAVMGLAFVGLMFAPREYGSQAKLFVRVGRESIGLDPTATTGQTFSLQESRKTEMNSVLNVITTREVYERVAERVGPDVILEQGGWSPADPIFGLLAAATGGDGDEDPEREALTERERAVKALSQSFDVYSAEDSSVIDVTCRADSPELARTLLTEFLGAFQGVYLEMFRSGSFEFFEEQVALLGERHDTAGAALRDAKDAIQATSVEGRRTALQHQLEAIDDRLLLALAERDAKTAERDALRTAIAELLEGTAVGGSGMGVASGSPDDAADSLRKQVDGLRLREQELLSRYTERHPEVLAARERLAAAEALLAGARGPGDAAAASTNPTLQGLHLRALEEQAAGEALDRRIETTQAQKRDLLADLRALNAREAEIDRLQRESDLLAAKYGEYSERLEQARMNRELADGRITNVKVAQPPTLVFKPVSPNKPVVAILAFLLASGGAVALGLLSVLPSFAGAAAGRPTPEPAADADPVTFEPEPAEPAAPAEPAEPRRPIGRPAFAGDGHVDLPR</sequence>
<dbReference type="PANTHER" id="PTHR32309">
    <property type="entry name" value="TYROSINE-PROTEIN KINASE"/>
    <property type="match status" value="1"/>
</dbReference>
<keyword evidence="5" id="KW-1185">Reference proteome</keyword>
<gene>
    <name evidence="4" type="ORF">CA12_02000</name>
</gene>
<name>A0A517P412_9PLAN</name>
<proteinExistence type="predicted"/>
<dbReference type="OrthoDB" id="231505at2"/>
<dbReference type="GO" id="GO:0004713">
    <property type="term" value="F:protein tyrosine kinase activity"/>
    <property type="evidence" value="ECO:0007669"/>
    <property type="project" value="TreeGrafter"/>
</dbReference>
<reference evidence="4 5" key="1">
    <citation type="submission" date="2019-02" db="EMBL/GenBank/DDBJ databases">
        <title>Deep-cultivation of Planctomycetes and their phenomic and genomic characterization uncovers novel biology.</title>
        <authorList>
            <person name="Wiegand S."/>
            <person name="Jogler M."/>
            <person name="Boedeker C."/>
            <person name="Pinto D."/>
            <person name="Vollmers J."/>
            <person name="Rivas-Marin E."/>
            <person name="Kohn T."/>
            <person name="Peeters S.H."/>
            <person name="Heuer A."/>
            <person name="Rast P."/>
            <person name="Oberbeckmann S."/>
            <person name="Bunk B."/>
            <person name="Jeske O."/>
            <person name="Meyerdierks A."/>
            <person name="Storesund J.E."/>
            <person name="Kallscheuer N."/>
            <person name="Luecker S."/>
            <person name="Lage O.M."/>
            <person name="Pohl T."/>
            <person name="Merkel B.J."/>
            <person name="Hornburger P."/>
            <person name="Mueller R.-W."/>
            <person name="Bruemmer F."/>
            <person name="Labrenz M."/>
            <person name="Spormann A.M."/>
            <person name="Op den Camp H."/>
            <person name="Overmann J."/>
            <person name="Amann R."/>
            <person name="Jetten M.S.M."/>
            <person name="Mascher T."/>
            <person name="Medema M.H."/>
            <person name="Devos D.P."/>
            <person name="Kaster A.-K."/>
            <person name="Ovreas L."/>
            <person name="Rohde M."/>
            <person name="Galperin M.Y."/>
            <person name="Jogler C."/>
        </authorList>
    </citation>
    <scope>NUCLEOTIDE SEQUENCE [LARGE SCALE GENOMIC DNA]</scope>
    <source>
        <strain evidence="4 5">CA12</strain>
    </source>
</reference>
<evidence type="ECO:0000256" key="1">
    <source>
        <dbReference type="SAM" id="Coils"/>
    </source>
</evidence>
<feature type="region of interest" description="Disordered" evidence="2">
    <location>
        <begin position="498"/>
        <end position="549"/>
    </location>
</feature>